<protein>
    <submittedName>
        <fullName evidence="1">Uncharacterized protein</fullName>
    </submittedName>
</protein>
<proteinExistence type="predicted"/>
<evidence type="ECO:0000313" key="2">
    <source>
        <dbReference type="Proteomes" id="UP000254084"/>
    </source>
</evidence>
<dbReference type="Proteomes" id="UP000254084">
    <property type="component" value="Unassembled WGS sequence"/>
</dbReference>
<dbReference type="EMBL" id="UGUW01000004">
    <property type="protein sequence ID" value="SUD60447.1"/>
    <property type="molecule type" value="Genomic_DNA"/>
</dbReference>
<organism evidence="1 2">
    <name type="scientific">Ectopseudomonas oleovorans</name>
    <name type="common">Pseudomonas oleovorans</name>
    <dbReference type="NCBI Taxonomy" id="301"/>
    <lineage>
        <taxon>Bacteria</taxon>
        <taxon>Pseudomonadati</taxon>
        <taxon>Pseudomonadota</taxon>
        <taxon>Gammaproteobacteria</taxon>
        <taxon>Pseudomonadales</taxon>
        <taxon>Pseudomonadaceae</taxon>
        <taxon>Ectopseudomonas</taxon>
    </lineage>
</organism>
<accession>A0A379K6U9</accession>
<dbReference type="RefSeq" id="WP_084342230.1">
    <property type="nucleotide sequence ID" value="NZ_UGUW01000004.1"/>
</dbReference>
<reference evidence="1 2" key="1">
    <citation type="submission" date="2018-06" db="EMBL/GenBank/DDBJ databases">
        <authorList>
            <consortium name="Pathogen Informatics"/>
            <person name="Doyle S."/>
        </authorList>
    </citation>
    <scope>NUCLEOTIDE SEQUENCE [LARGE SCALE GENOMIC DNA]</scope>
    <source>
        <strain evidence="1 2">NCTC10860</strain>
    </source>
</reference>
<name>A0A379K6U9_ECTOL</name>
<evidence type="ECO:0000313" key="1">
    <source>
        <dbReference type="EMBL" id="SUD60447.1"/>
    </source>
</evidence>
<gene>
    <name evidence="1" type="ORF">NCTC10860_02787</name>
</gene>
<sequence length="161" mass="18556">MDDRKFLLSALKNCLIEHNHTNSNPKNLLNHKAKLIGFDDLNDFTAKISTKNREPANETFEILRRIRQIQIPTPNTKYRLLTACPDEFCPYGTIRIGEDGIDCNVILATANTDTTLEESPKTKPYVISDLQDLLLWKNFWFGTALVKESVASHYFKYFCQK</sequence>
<dbReference type="AlphaFoldDB" id="A0A379K6U9"/>